<evidence type="ECO:0000256" key="2">
    <source>
        <dbReference type="ARBA" id="ARBA00022448"/>
    </source>
</evidence>
<feature type="compositionally biased region" description="Low complexity" evidence="10">
    <location>
        <begin position="48"/>
        <end position="67"/>
    </location>
</feature>
<feature type="region of interest" description="Disordered" evidence="10">
    <location>
        <begin position="47"/>
        <end position="93"/>
    </location>
</feature>
<keyword evidence="8 9" id="KW-0472">Membrane</keyword>
<dbReference type="AlphaFoldDB" id="A0A1W7CZE8"/>
<dbReference type="GO" id="GO:0043953">
    <property type="term" value="P:protein transport by the Tat complex"/>
    <property type="evidence" value="ECO:0007669"/>
    <property type="project" value="UniProtKB-UniRule"/>
</dbReference>
<keyword evidence="4 9" id="KW-0812">Transmembrane</keyword>
<evidence type="ECO:0000256" key="5">
    <source>
        <dbReference type="ARBA" id="ARBA00022927"/>
    </source>
</evidence>
<evidence type="ECO:0000256" key="9">
    <source>
        <dbReference type="HAMAP-Rule" id="MF_00236"/>
    </source>
</evidence>
<dbReference type="NCBIfam" id="NF001854">
    <property type="entry name" value="PRK00575.1"/>
    <property type="match status" value="1"/>
</dbReference>
<evidence type="ECO:0000256" key="10">
    <source>
        <dbReference type="SAM" id="MobiDB-lite"/>
    </source>
</evidence>
<sequence>MGQIGARELVLLAVIVLLIFGAKRLPDIARSLGKSARILKSETAAMKADNASAAPQPAQDAEAQTPPVAKTIKAAPGDVTTARPVEEPRPAAG</sequence>
<dbReference type="RefSeq" id="WP_086159537.1">
    <property type="nucleotide sequence ID" value="NZ_CP021121.1"/>
</dbReference>
<keyword evidence="3 9" id="KW-1003">Cell membrane</keyword>
<dbReference type="PANTHER" id="PTHR42982">
    <property type="entry name" value="SEC-INDEPENDENT PROTEIN TRANSLOCASE PROTEIN TATA"/>
    <property type="match status" value="1"/>
</dbReference>
<evidence type="ECO:0000256" key="3">
    <source>
        <dbReference type="ARBA" id="ARBA00022475"/>
    </source>
</evidence>
<keyword evidence="7 9" id="KW-0811">Translocation</keyword>
<dbReference type="GO" id="GO:0008320">
    <property type="term" value="F:protein transmembrane transporter activity"/>
    <property type="evidence" value="ECO:0007669"/>
    <property type="project" value="UniProtKB-UniRule"/>
</dbReference>
<keyword evidence="2 9" id="KW-0813">Transport</keyword>
<dbReference type="PANTHER" id="PTHR42982:SF8">
    <property type="entry name" value="SEC-INDEPENDENT PROTEIN TRANSLOCASE PROTEIN TATA"/>
    <property type="match status" value="1"/>
</dbReference>
<dbReference type="GO" id="GO:0033281">
    <property type="term" value="C:TAT protein transport complex"/>
    <property type="evidence" value="ECO:0007669"/>
    <property type="project" value="UniProtKB-UniRule"/>
</dbReference>
<comment type="function">
    <text evidence="9">Part of the twin-arginine translocation (Tat) system that transports large folded proteins containing a characteristic twin-arginine motif in their signal peptide across membranes. TatA could form the protein-conducting channel of the Tat system.</text>
</comment>
<dbReference type="KEGG" id="smao:CAG99_13125"/>
<keyword evidence="12" id="KW-1185">Reference proteome</keyword>
<feature type="compositionally biased region" description="Basic and acidic residues" evidence="10">
    <location>
        <begin position="84"/>
        <end position="93"/>
    </location>
</feature>
<evidence type="ECO:0000313" key="12">
    <source>
        <dbReference type="Proteomes" id="UP000194218"/>
    </source>
</evidence>
<protein>
    <recommendedName>
        <fullName evidence="9">Sec-independent protein translocase protein TatA</fullName>
    </recommendedName>
</protein>
<evidence type="ECO:0000256" key="7">
    <source>
        <dbReference type="ARBA" id="ARBA00023010"/>
    </source>
</evidence>
<dbReference type="InterPro" id="IPR006312">
    <property type="entry name" value="TatA/E"/>
</dbReference>
<comment type="subunit">
    <text evidence="9">The Tat system comprises two distinct complexes: a TatABC complex, containing multiple copies of TatA, TatB and TatC subunits, and a separate TatA complex, containing only TatA subunits. Substrates initially bind to the TatABC complex, which probably triggers association of the separate TatA complex to form the active translocon.</text>
</comment>
<keyword evidence="6 9" id="KW-1133">Transmembrane helix</keyword>
<dbReference type="PRINTS" id="PR01506">
    <property type="entry name" value="TATBPROTEIN"/>
</dbReference>
<comment type="similarity">
    <text evidence="9">Belongs to the TatA/E family.</text>
</comment>
<reference evidence="11 12" key="1">
    <citation type="submission" date="2017-05" db="EMBL/GenBank/DDBJ databases">
        <title>Complete genome sequence of Streptomyces sp. SCSIO 03032 revealed the diverse biosynthetic pathways for its bioactive secondary metabolites.</title>
        <authorList>
            <person name="Ma L."/>
            <person name="Zhu Y."/>
            <person name="Zhang W."/>
            <person name="Zhang G."/>
            <person name="Tian X."/>
            <person name="Zhang S."/>
            <person name="Zhang C."/>
        </authorList>
    </citation>
    <scope>NUCLEOTIDE SEQUENCE [LARGE SCALE GENOMIC DNA]</scope>
    <source>
        <strain evidence="11 12">SCSIO 03032</strain>
    </source>
</reference>
<evidence type="ECO:0000256" key="8">
    <source>
        <dbReference type="ARBA" id="ARBA00023136"/>
    </source>
</evidence>
<dbReference type="Gene3D" id="1.20.5.3310">
    <property type="match status" value="1"/>
</dbReference>
<dbReference type="Pfam" id="PF02416">
    <property type="entry name" value="TatA_B_E"/>
    <property type="match status" value="1"/>
</dbReference>
<accession>A0A1W7CZE8</accession>
<evidence type="ECO:0000256" key="1">
    <source>
        <dbReference type="ARBA" id="ARBA00004162"/>
    </source>
</evidence>
<dbReference type="HAMAP" id="MF_00236">
    <property type="entry name" value="TatA_E"/>
    <property type="match status" value="1"/>
</dbReference>
<keyword evidence="5 9" id="KW-0653">Protein transport</keyword>
<evidence type="ECO:0000313" key="11">
    <source>
        <dbReference type="EMBL" id="ARQ69680.1"/>
    </source>
</evidence>
<evidence type="ECO:0000256" key="4">
    <source>
        <dbReference type="ARBA" id="ARBA00022692"/>
    </source>
</evidence>
<dbReference type="EMBL" id="CP021121">
    <property type="protein sequence ID" value="ARQ69680.1"/>
    <property type="molecule type" value="Genomic_DNA"/>
</dbReference>
<dbReference type="InterPro" id="IPR003369">
    <property type="entry name" value="TatA/B/E"/>
</dbReference>
<comment type="subcellular location">
    <subcellularLocation>
        <location evidence="1 9">Cell membrane</location>
        <topology evidence="1 9">Single-pass membrane protein</topology>
    </subcellularLocation>
</comment>
<proteinExistence type="inferred from homology"/>
<name>A0A1W7CZE8_9ACTN</name>
<dbReference type="Proteomes" id="UP000194218">
    <property type="component" value="Chromosome"/>
</dbReference>
<organism evidence="11 12">
    <name type="scientific">Streptomyces marincola</name>
    <dbReference type="NCBI Taxonomy" id="2878388"/>
    <lineage>
        <taxon>Bacteria</taxon>
        <taxon>Bacillati</taxon>
        <taxon>Actinomycetota</taxon>
        <taxon>Actinomycetes</taxon>
        <taxon>Kitasatosporales</taxon>
        <taxon>Streptomycetaceae</taxon>
        <taxon>Streptomyces</taxon>
    </lineage>
</organism>
<evidence type="ECO:0000256" key="6">
    <source>
        <dbReference type="ARBA" id="ARBA00022989"/>
    </source>
</evidence>
<gene>
    <name evidence="9" type="primary">tatA</name>
    <name evidence="11" type="ORF">CAG99_13125</name>
</gene>